<keyword evidence="8" id="KW-1003">Cell membrane</keyword>
<gene>
    <name evidence="8" type="primary">atpH</name>
    <name evidence="10" type="ORF">GCM10008906_29030</name>
</gene>
<keyword evidence="3 8" id="KW-0375">Hydrogen ion transport</keyword>
<dbReference type="InterPro" id="IPR000711">
    <property type="entry name" value="ATPase_OSCP/dsu"/>
</dbReference>
<evidence type="ECO:0000256" key="1">
    <source>
        <dbReference type="ARBA" id="ARBA00004370"/>
    </source>
</evidence>
<comment type="function">
    <text evidence="8">This protein is part of the stalk that links CF(0) to CF(1). It either transmits conformational changes from CF(0) to CF(1) or is implicated in proton conduction.</text>
</comment>
<evidence type="ECO:0000256" key="3">
    <source>
        <dbReference type="ARBA" id="ARBA00022781"/>
    </source>
</evidence>
<dbReference type="InterPro" id="IPR020781">
    <property type="entry name" value="ATPase_OSCP/d_CS"/>
</dbReference>
<evidence type="ECO:0000256" key="8">
    <source>
        <dbReference type="HAMAP-Rule" id="MF_01416"/>
    </source>
</evidence>
<keyword evidence="6 8" id="KW-0139">CF(1)</keyword>
<keyword evidence="7 8" id="KW-0066">ATP synthesis</keyword>
<dbReference type="Pfam" id="PF00213">
    <property type="entry name" value="OSCP"/>
    <property type="match status" value="1"/>
</dbReference>
<dbReference type="PROSITE" id="PS00389">
    <property type="entry name" value="ATPASE_DELTA"/>
    <property type="match status" value="1"/>
</dbReference>
<comment type="similarity">
    <text evidence="8">Belongs to the ATPase delta chain family.</text>
</comment>
<comment type="caution">
    <text evidence="10">The sequence shown here is derived from an EMBL/GenBank/DDBJ whole genome shotgun (WGS) entry which is preliminary data.</text>
</comment>
<comment type="subcellular location">
    <subcellularLocation>
        <location evidence="8">Cell membrane</location>
        <topology evidence="8">Peripheral membrane protein</topology>
    </subcellularLocation>
    <subcellularLocation>
        <location evidence="1">Membrane</location>
    </subcellularLocation>
</comment>
<evidence type="ECO:0000256" key="2">
    <source>
        <dbReference type="ARBA" id="ARBA00022448"/>
    </source>
</evidence>
<keyword evidence="11" id="KW-1185">Reference proteome</keyword>
<keyword evidence="9" id="KW-0175">Coiled coil</keyword>
<keyword evidence="2 8" id="KW-0813">Transport</keyword>
<dbReference type="Proteomes" id="UP001501510">
    <property type="component" value="Unassembled WGS sequence"/>
</dbReference>
<organism evidence="10 11">
    <name type="scientific">Clostridium oceanicum</name>
    <dbReference type="NCBI Taxonomy" id="1543"/>
    <lineage>
        <taxon>Bacteria</taxon>
        <taxon>Bacillati</taxon>
        <taxon>Bacillota</taxon>
        <taxon>Clostridia</taxon>
        <taxon>Eubacteriales</taxon>
        <taxon>Clostridiaceae</taxon>
        <taxon>Clostridium</taxon>
    </lineage>
</organism>
<dbReference type="NCBIfam" id="TIGR01145">
    <property type="entry name" value="ATP_synt_delta"/>
    <property type="match status" value="1"/>
</dbReference>
<dbReference type="InterPro" id="IPR026015">
    <property type="entry name" value="ATP_synth_OSCP/delta_N_sf"/>
</dbReference>
<protein>
    <recommendedName>
        <fullName evidence="8">ATP synthase subunit delta</fullName>
    </recommendedName>
    <alternativeName>
        <fullName evidence="8">ATP synthase F(1) sector subunit delta</fullName>
    </alternativeName>
    <alternativeName>
        <fullName evidence="8">F-type ATPase subunit delta</fullName>
        <shortName evidence="8">F-ATPase subunit delta</shortName>
    </alternativeName>
</protein>
<evidence type="ECO:0000313" key="11">
    <source>
        <dbReference type="Proteomes" id="UP001501510"/>
    </source>
</evidence>
<dbReference type="NCBIfam" id="NF004402">
    <property type="entry name" value="PRK05758.2-2"/>
    <property type="match status" value="1"/>
</dbReference>
<dbReference type="PRINTS" id="PR00125">
    <property type="entry name" value="ATPASEDELTA"/>
</dbReference>
<keyword evidence="5 8" id="KW-0472">Membrane</keyword>
<evidence type="ECO:0000256" key="6">
    <source>
        <dbReference type="ARBA" id="ARBA00023196"/>
    </source>
</evidence>
<feature type="coiled-coil region" evidence="9">
    <location>
        <begin position="115"/>
        <end position="142"/>
    </location>
</feature>
<evidence type="ECO:0000256" key="4">
    <source>
        <dbReference type="ARBA" id="ARBA00023065"/>
    </source>
</evidence>
<name>A0ABP3UX77_9CLOT</name>
<evidence type="ECO:0000313" key="10">
    <source>
        <dbReference type="EMBL" id="GAA0744305.1"/>
    </source>
</evidence>
<accession>A0ABP3UX77</accession>
<evidence type="ECO:0000256" key="5">
    <source>
        <dbReference type="ARBA" id="ARBA00023136"/>
    </source>
</evidence>
<dbReference type="RefSeq" id="WP_343762626.1">
    <property type="nucleotide sequence ID" value="NZ_BAAACG010000013.1"/>
</dbReference>
<dbReference type="SUPFAM" id="SSF47928">
    <property type="entry name" value="N-terminal domain of the delta subunit of the F1F0-ATP synthase"/>
    <property type="match status" value="1"/>
</dbReference>
<dbReference type="Gene3D" id="1.10.520.20">
    <property type="entry name" value="N-terminal domain of the delta subunit of the F1F0-ATP synthase"/>
    <property type="match status" value="1"/>
</dbReference>
<evidence type="ECO:0000256" key="7">
    <source>
        <dbReference type="ARBA" id="ARBA00023310"/>
    </source>
</evidence>
<evidence type="ECO:0000256" key="9">
    <source>
        <dbReference type="SAM" id="Coils"/>
    </source>
</evidence>
<dbReference type="NCBIfam" id="NF004403">
    <property type="entry name" value="PRK05758.2-4"/>
    <property type="match status" value="1"/>
</dbReference>
<dbReference type="PANTHER" id="PTHR11910">
    <property type="entry name" value="ATP SYNTHASE DELTA CHAIN"/>
    <property type="match status" value="1"/>
</dbReference>
<dbReference type="HAMAP" id="MF_01416">
    <property type="entry name" value="ATP_synth_delta_bact"/>
    <property type="match status" value="1"/>
</dbReference>
<comment type="function">
    <text evidence="8">F(1)F(0) ATP synthase produces ATP from ADP in the presence of a proton or sodium gradient. F-type ATPases consist of two structural domains, F(1) containing the extramembraneous catalytic core and F(0) containing the membrane proton channel, linked together by a central stalk and a peripheral stalk. During catalysis, ATP synthesis in the catalytic domain of F(1) is coupled via a rotary mechanism of the central stalk subunits to proton translocation.</text>
</comment>
<keyword evidence="4 8" id="KW-0406">Ion transport</keyword>
<proteinExistence type="inferred from homology"/>
<reference evidence="11" key="1">
    <citation type="journal article" date="2019" name="Int. J. Syst. Evol. Microbiol.">
        <title>The Global Catalogue of Microorganisms (GCM) 10K type strain sequencing project: providing services to taxonomists for standard genome sequencing and annotation.</title>
        <authorList>
            <consortium name="The Broad Institute Genomics Platform"/>
            <consortium name="The Broad Institute Genome Sequencing Center for Infectious Disease"/>
            <person name="Wu L."/>
            <person name="Ma J."/>
        </authorList>
    </citation>
    <scope>NUCLEOTIDE SEQUENCE [LARGE SCALE GENOMIC DNA]</scope>
    <source>
        <strain evidence="11">JCM 1407</strain>
    </source>
</reference>
<sequence>MYEYLDRRYAKALYEVAEEKGKVDKYISDLKEIVHLIENDETIQQVIRHPEITTSKKKSIFTEIFKGKIDNELLSFLLVLIEKNRILYLKEKLKQLEYIDLEKKNILIANVKTFLPLLEDEKEQLKNKLTQVYNKKIIMKEEIDKSIIGGVYVRVGDDVIDGTIKTKLKDMKEIMLKRE</sequence>
<dbReference type="EMBL" id="BAAACG010000013">
    <property type="protein sequence ID" value="GAA0744305.1"/>
    <property type="molecule type" value="Genomic_DNA"/>
</dbReference>